<evidence type="ECO:0000313" key="2">
    <source>
        <dbReference type="Proteomes" id="UP000019222"/>
    </source>
</evidence>
<reference evidence="1 2" key="1">
    <citation type="submission" date="2013-02" db="EMBL/GenBank/DDBJ databases">
        <title>The complete genome sequence of Corynebacterium vitaeruminis DSM 20294.</title>
        <authorList>
            <person name="Ruckert C."/>
            <person name="Albersmeier A."/>
            <person name="Kalinowski J."/>
        </authorList>
    </citation>
    <scope>NUCLEOTIDE SEQUENCE [LARGE SCALE GENOMIC DNA]</scope>
    <source>
        <strain evidence="2">ATCC 10234</strain>
    </source>
</reference>
<name>W5XYH0_9CORY</name>
<dbReference type="HOGENOM" id="CLU_1988900_0_0_11"/>
<accession>W5XYH0</accession>
<sequence length="125" mass="13767">MQRQLPSPTARLLFEIRRSLVMHLIQRCWVVGVKSSTAIKGDSSLAGQVRHPIAIAPVHRNRDLDAAIAGHSEIMSDLDNDDILVALRYLVIARCWKQSGAILGVVVGWLIQASKFTIFLQGLVG</sequence>
<dbReference type="AlphaFoldDB" id="W5XYH0"/>
<evidence type="ECO:0000313" key="1">
    <source>
        <dbReference type="EMBL" id="AHI22056.1"/>
    </source>
</evidence>
<proteinExistence type="predicted"/>
<dbReference type="EMBL" id="CP004353">
    <property type="protein sequence ID" value="AHI22056.1"/>
    <property type="molecule type" value="Genomic_DNA"/>
</dbReference>
<dbReference type="STRING" id="1224164.B843_03325"/>
<protein>
    <submittedName>
        <fullName evidence="1">Uncharacterized protein</fullName>
    </submittedName>
</protein>
<dbReference type="KEGG" id="cvt:B843_03325"/>
<dbReference type="Proteomes" id="UP000019222">
    <property type="component" value="Chromosome"/>
</dbReference>
<gene>
    <name evidence="1" type="ORF">B843_03325</name>
</gene>
<keyword evidence="2" id="KW-1185">Reference proteome</keyword>
<organism evidence="1 2">
    <name type="scientific">Corynebacterium vitaeruminis DSM 20294</name>
    <dbReference type="NCBI Taxonomy" id="1224164"/>
    <lineage>
        <taxon>Bacteria</taxon>
        <taxon>Bacillati</taxon>
        <taxon>Actinomycetota</taxon>
        <taxon>Actinomycetes</taxon>
        <taxon>Mycobacteriales</taxon>
        <taxon>Corynebacteriaceae</taxon>
        <taxon>Corynebacterium</taxon>
    </lineage>
</organism>